<evidence type="ECO:0000313" key="2">
    <source>
        <dbReference type="Proteomes" id="UP000029443"/>
    </source>
</evidence>
<name>A0ABR4WIA6_9GAMM</name>
<proteinExistence type="predicted"/>
<reference evidence="1 2" key="1">
    <citation type="submission" date="2012-09" db="EMBL/GenBank/DDBJ databases">
        <title>Genome Sequence of alkane-degrading Bacterium Alcanivorax jadensis T9.</title>
        <authorList>
            <person name="Lai Q."/>
            <person name="Shao Z."/>
        </authorList>
    </citation>
    <scope>NUCLEOTIDE SEQUENCE [LARGE SCALE GENOMIC DNA]</scope>
    <source>
        <strain evidence="1 2">T9</strain>
    </source>
</reference>
<protein>
    <recommendedName>
        <fullName evidence="3">DUF3465 domain-containing protein</fullName>
    </recommendedName>
</protein>
<dbReference type="EMBL" id="ARXU01000001">
    <property type="protein sequence ID" value="KGD63148.1"/>
    <property type="molecule type" value="Genomic_DNA"/>
</dbReference>
<keyword evidence="2" id="KW-1185">Reference proteome</keyword>
<evidence type="ECO:0008006" key="3">
    <source>
        <dbReference type="Google" id="ProtNLM"/>
    </source>
</evidence>
<dbReference type="Proteomes" id="UP000029443">
    <property type="component" value="Unassembled WGS sequence"/>
</dbReference>
<sequence>MKKMVPVIAAAVTVLALYGLDNLRDDSAVSQSPSQAPQMASAAVAGDQVIQAAYENRQSDVQVEGAGRVVKVLPDDNEGSRHQKFILELASGQTLLIAHNIDLAPRIPDLREGESVSFYGEYEWNERGGVVHWTHHDPQGRHVDGWLKHQGKRYQ</sequence>
<dbReference type="InterPro" id="IPR021856">
    <property type="entry name" value="DUF3465"/>
</dbReference>
<gene>
    <name evidence="1" type="ORF">T9A_00468</name>
</gene>
<comment type="caution">
    <text evidence="1">The sequence shown here is derived from an EMBL/GenBank/DDBJ whole genome shotgun (WGS) entry which is preliminary data.</text>
</comment>
<organism evidence="1 2">
    <name type="scientific">Alcanivorax jadensis T9</name>
    <dbReference type="NCBI Taxonomy" id="1177181"/>
    <lineage>
        <taxon>Bacteria</taxon>
        <taxon>Pseudomonadati</taxon>
        <taxon>Pseudomonadota</taxon>
        <taxon>Gammaproteobacteria</taxon>
        <taxon>Oceanospirillales</taxon>
        <taxon>Alcanivoracaceae</taxon>
        <taxon>Alcanivorax</taxon>
    </lineage>
</organism>
<evidence type="ECO:0000313" key="1">
    <source>
        <dbReference type="EMBL" id="KGD63148.1"/>
    </source>
</evidence>
<accession>A0ABR4WIA6</accession>
<dbReference type="Pfam" id="PF11948">
    <property type="entry name" value="DUF3465"/>
    <property type="match status" value="1"/>
</dbReference>
<dbReference type="RefSeq" id="WP_035244727.1">
    <property type="nucleotide sequence ID" value="NZ_ARXU01000001.1"/>
</dbReference>